<dbReference type="AlphaFoldDB" id="A0A2N2E8Y3"/>
<dbReference type="Proteomes" id="UP000233517">
    <property type="component" value="Unassembled WGS sequence"/>
</dbReference>
<gene>
    <name evidence="1" type="ORF">CVU82_04095</name>
</gene>
<proteinExistence type="predicted"/>
<protein>
    <submittedName>
        <fullName evidence="1">Uncharacterized protein</fullName>
    </submittedName>
</protein>
<comment type="caution">
    <text evidence="1">The sequence shown here is derived from an EMBL/GenBank/DDBJ whole genome shotgun (WGS) entry which is preliminary data.</text>
</comment>
<sequence length="226" mass="25685">MSMKMKKATLATKYKFNIRKSVDFMPTYRLSIATTEKILRSSMKSAGIIDGDQIIKHNQPAIGLLTKEIIETKLEVKGIRSLLERRTSKFEGLTEYDQQFIKTFAREATISFAEYFAKSTNTPASKTAVYISSDCEIYREPKSQYCFRMEAPSKRMKLITAMMSTKKYIPTQTLADVTGLASVKSVQSAVQAIRRSAEKKLGLLKFIDGWQDSGYRINPNVMLKKE</sequence>
<evidence type="ECO:0000313" key="2">
    <source>
        <dbReference type="Proteomes" id="UP000233517"/>
    </source>
</evidence>
<evidence type="ECO:0000313" key="1">
    <source>
        <dbReference type="EMBL" id="PKM91204.1"/>
    </source>
</evidence>
<dbReference type="EMBL" id="PHAI01000003">
    <property type="protein sequence ID" value="PKM91204.1"/>
    <property type="molecule type" value="Genomic_DNA"/>
</dbReference>
<accession>A0A2N2E8Y3</accession>
<reference evidence="1 2" key="1">
    <citation type="journal article" date="2017" name="ISME J.">
        <title>Potential for microbial H2 and metal transformations associated with novel bacteria and archaea in deep terrestrial subsurface sediments.</title>
        <authorList>
            <person name="Hernsdorf A.W."/>
            <person name="Amano Y."/>
            <person name="Miyakawa K."/>
            <person name="Ise K."/>
            <person name="Suzuki Y."/>
            <person name="Anantharaman K."/>
            <person name="Probst A."/>
            <person name="Burstein D."/>
            <person name="Thomas B.C."/>
            <person name="Banfield J.F."/>
        </authorList>
    </citation>
    <scope>NUCLEOTIDE SEQUENCE [LARGE SCALE GENOMIC DNA]</scope>
    <source>
        <strain evidence="1">HGW-Falkowbacteria-1</strain>
    </source>
</reference>
<name>A0A2N2E8Y3_9BACT</name>
<organism evidence="1 2">
    <name type="scientific">Candidatus Falkowbacteria bacterium HGW-Falkowbacteria-1</name>
    <dbReference type="NCBI Taxonomy" id="2013768"/>
    <lineage>
        <taxon>Bacteria</taxon>
        <taxon>Candidatus Falkowiibacteriota</taxon>
    </lineage>
</organism>